<evidence type="ECO:0000313" key="2">
    <source>
        <dbReference type="EMBL" id="BAR01805.1"/>
    </source>
</evidence>
<reference evidence="2 3" key="1">
    <citation type="submission" date="2012-02" db="EMBL/GenBank/DDBJ databases">
        <title>Complete genome sequence of Bifidobacterium catenulatum JCM 1194.</title>
        <authorList>
            <person name="Toh H."/>
            <person name="Oshima K."/>
            <person name="Morita H."/>
            <person name="Hattori M."/>
        </authorList>
    </citation>
    <scope>NUCLEOTIDE SEQUENCE [LARGE SCALE GENOMIC DNA]</scope>
    <source>
        <strain evidence="2 3">JCM 1194</strain>
    </source>
</reference>
<feature type="region of interest" description="Disordered" evidence="1">
    <location>
        <begin position="1"/>
        <end position="20"/>
    </location>
</feature>
<keyword evidence="3" id="KW-1185">Reference proteome</keyword>
<dbReference type="EMBL" id="AP012325">
    <property type="protein sequence ID" value="BAR01805.1"/>
    <property type="molecule type" value="Genomic_DNA"/>
</dbReference>
<proteinExistence type="predicted"/>
<sequence length="422" mass="48082">MSGDANRTPDRSQIDSLSQAQARSTALAKRELGNVWAEIADWEPARQRDALLELVPAIIDKYADTSSVAAAEWYQRVRDKWISDDFKAHTPVKANDDISKLIRANAGVLFGDDADPGRMLRFLNAVVDKGVKQGGRDTIRYNAKRDPKKPRYARVPSGAKTCAFCAMLASRGWVYESAETAGAMNKYHSDCDCEIVPSWDKDKPNIEGYDPEKLYEDYEKAYKAAGDNPTMEDVLAAMRSQPGKYTDGRLVPVKVPKDWKQPHAQNEDRLLSMKGLADATDAEWYRRQERAGVPHSVDTLYPQEIVFLERFQNLGNHVEWIPRDKENATATNDFRWIETNELCELKSMAKADFGKIADRITKAVRSAKENHDVVKDCFVIDLGQTKRKDKLVHQLEKYNDREWKIRRLFIFDGEGFSEIELK</sequence>
<dbReference type="InterPro" id="IPR057369">
    <property type="entry name" value="VG15"/>
</dbReference>
<dbReference type="Pfam" id="PF25310">
    <property type="entry name" value="VG15"/>
    <property type="match status" value="1"/>
</dbReference>
<dbReference type="Proteomes" id="UP000035061">
    <property type="component" value="Chromosome"/>
</dbReference>
<organism evidence="2 3">
    <name type="scientific">Bifidobacterium catenulatum DSM 16992 = JCM 1194 = LMG 11043</name>
    <dbReference type="NCBI Taxonomy" id="566552"/>
    <lineage>
        <taxon>Bacteria</taxon>
        <taxon>Bacillati</taxon>
        <taxon>Actinomycetota</taxon>
        <taxon>Actinomycetes</taxon>
        <taxon>Bifidobacteriales</taxon>
        <taxon>Bifidobacteriaceae</taxon>
        <taxon>Bifidobacterium</taxon>
    </lineage>
</organism>
<gene>
    <name evidence="2" type="ORF">BBCT_0837</name>
</gene>
<name>A0ABN5V3Q7_9BIFI</name>
<dbReference type="GeneID" id="45582743"/>
<dbReference type="RefSeq" id="WP_003834974.1">
    <property type="nucleotide sequence ID" value="NZ_ABXY01000011.1"/>
</dbReference>
<evidence type="ECO:0000313" key="3">
    <source>
        <dbReference type="Proteomes" id="UP000035061"/>
    </source>
</evidence>
<protein>
    <submittedName>
        <fullName evidence="2">Hypothetical phage protein</fullName>
    </submittedName>
</protein>
<evidence type="ECO:0000256" key="1">
    <source>
        <dbReference type="SAM" id="MobiDB-lite"/>
    </source>
</evidence>
<accession>A0ABN5V3Q7</accession>